<dbReference type="PANTHER" id="PTHR47737:SF1">
    <property type="entry name" value="GLYCINE BETAINE_PROLINE BETAINE TRANSPORT SYSTEM PERMEASE PROTEIN PROW"/>
    <property type="match status" value="1"/>
</dbReference>
<evidence type="ECO:0000256" key="2">
    <source>
        <dbReference type="ARBA" id="ARBA00022448"/>
    </source>
</evidence>
<feature type="signal peptide" evidence="5">
    <location>
        <begin position="1"/>
        <end position="21"/>
    </location>
</feature>
<evidence type="ECO:0000313" key="8">
    <source>
        <dbReference type="Proteomes" id="UP001501459"/>
    </source>
</evidence>
<dbReference type="Pfam" id="PF04069">
    <property type="entry name" value="OpuAC"/>
    <property type="match status" value="2"/>
</dbReference>
<feature type="domain" description="ABC-type glycine betaine transport system substrate-binding" evidence="6">
    <location>
        <begin position="200"/>
        <end position="299"/>
    </location>
</feature>
<dbReference type="RefSeq" id="WP_343751022.1">
    <property type="nucleotide sequence ID" value="NZ_BAAADM010000009.1"/>
</dbReference>
<evidence type="ECO:0000256" key="3">
    <source>
        <dbReference type="ARBA" id="ARBA00022475"/>
    </source>
</evidence>
<keyword evidence="2" id="KW-0813">Transport</keyword>
<keyword evidence="3" id="KW-1003">Cell membrane</keyword>
<dbReference type="Gene3D" id="3.10.105.10">
    <property type="entry name" value="Dipeptide-binding Protein, Domain 3"/>
    <property type="match status" value="1"/>
</dbReference>
<proteinExistence type="predicted"/>
<gene>
    <name evidence="7" type="ORF">GCM10008983_05420</name>
</gene>
<protein>
    <submittedName>
        <fullName evidence="7">Glycine/betaine ABC transporter substrate-binding protein</fullName>
    </submittedName>
</protein>
<keyword evidence="8" id="KW-1185">Reference proteome</keyword>
<comment type="caution">
    <text evidence="7">The sequence shown here is derived from an EMBL/GenBank/DDBJ whole genome shotgun (WGS) entry which is preliminary data.</text>
</comment>
<dbReference type="EMBL" id="BAAADM010000009">
    <property type="protein sequence ID" value="GAA0431755.1"/>
    <property type="molecule type" value="Genomic_DNA"/>
</dbReference>
<evidence type="ECO:0000259" key="6">
    <source>
        <dbReference type="Pfam" id="PF04069"/>
    </source>
</evidence>
<feature type="domain" description="ABC-type glycine betaine transport system substrate-binding" evidence="6">
    <location>
        <begin position="46"/>
        <end position="181"/>
    </location>
</feature>
<dbReference type="PANTHER" id="PTHR47737">
    <property type="entry name" value="GLYCINE BETAINE/PROLINE BETAINE TRANSPORT SYSTEM PERMEASE PROTEIN PROW"/>
    <property type="match status" value="1"/>
</dbReference>
<reference evidence="7 8" key="1">
    <citation type="journal article" date="2019" name="Int. J. Syst. Evol. Microbiol.">
        <title>The Global Catalogue of Microorganisms (GCM) 10K type strain sequencing project: providing services to taxonomists for standard genome sequencing and annotation.</title>
        <authorList>
            <consortium name="The Broad Institute Genomics Platform"/>
            <consortium name="The Broad Institute Genome Sequencing Center for Infectious Disease"/>
            <person name="Wu L."/>
            <person name="Ma J."/>
        </authorList>
    </citation>
    <scope>NUCLEOTIDE SEQUENCE [LARGE SCALE GENOMIC DNA]</scope>
    <source>
        <strain evidence="7 8">JCM 12149</strain>
    </source>
</reference>
<organism evidence="7 8">
    <name type="scientific">Lentibacillus halophilus</name>
    <dbReference type="NCBI Taxonomy" id="295065"/>
    <lineage>
        <taxon>Bacteria</taxon>
        <taxon>Bacillati</taxon>
        <taxon>Bacillota</taxon>
        <taxon>Bacilli</taxon>
        <taxon>Bacillales</taxon>
        <taxon>Bacillaceae</taxon>
        <taxon>Lentibacillus</taxon>
    </lineage>
</organism>
<dbReference type="PROSITE" id="PS51257">
    <property type="entry name" value="PROKAR_LIPOPROTEIN"/>
    <property type="match status" value="1"/>
</dbReference>
<dbReference type="Proteomes" id="UP001501459">
    <property type="component" value="Unassembled WGS sequence"/>
</dbReference>
<keyword evidence="5" id="KW-0732">Signal</keyword>
<dbReference type="Gene3D" id="3.40.190.100">
    <property type="entry name" value="Glycine betaine-binding periplasmic protein, domain 2"/>
    <property type="match status" value="1"/>
</dbReference>
<evidence type="ECO:0000313" key="7">
    <source>
        <dbReference type="EMBL" id="GAA0431755.1"/>
    </source>
</evidence>
<accession>A0ABN0Z426</accession>
<dbReference type="InterPro" id="IPR007210">
    <property type="entry name" value="ABC_Gly_betaine_transp_sub-bd"/>
</dbReference>
<evidence type="ECO:0000256" key="1">
    <source>
        <dbReference type="ARBA" id="ARBA00004236"/>
    </source>
</evidence>
<evidence type="ECO:0000256" key="5">
    <source>
        <dbReference type="SAM" id="SignalP"/>
    </source>
</evidence>
<comment type="subcellular location">
    <subcellularLocation>
        <location evidence="1">Cell membrane</location>
    </subcellularLocation>
</comment>
<dbReference type="SUPFAM" id="SSF53850">
    <property type="entry name" value="Periplasmic binding protein-like II"/>
    <property type="match status" value="2"/>
</dbReference>
<keyword evidence="4" id="KW-0472">Membrane</keyword>
<feature type="chain" id="PRO_5045352500" evidence="5">
    <location>
        <begin position="22"/>
        <end position="302"/>
    </location>
</feature>
<sequence length="302" mass="33659">MKLLSKKWFVLISISAIVILAGCQEESGEAESNDTNDAKNDAANLEEIVGIDPGSGTMDIAENAVEGYDLDLDLTPSSEGPMLATLDEAIENEEPIVVTLWQPHWAFEEYDLKFLDDPEGHLGEAEKIHTLVREGLEDEKASAYEFLDNFKWNPEDMNEILSETKNDDVEAKDVAKEWVENNRGKVDGWKEDIEPVEDESVELAYVNWSSAAASINVVRIAMEELGYDVELKVVDMGVAWQSLADGEIDGMLMAWLPSGSAEYFEEYKDEIVDLGPNLEGAKQGFVVPEYMDIDSIEELPIK</sequence>
<name>A0ABN0Z426_9BACI</name>
<evidence type="ECO:0000256" key="4">
    <source>
        <dbReference type="ARBA" id="ARBA00023136"/>
    </source>
</evidence>